<accession>A0AAV5UFK2</accession>
<evidence type="ECO:0000313" key="3">
    <source>
        <dbReference type="Proteomes" id="UP001432027"/>
    </source>
</evidence>
<organism evidence="2 3">
    <name type="scientific">Pristionchus entomophagus</name>
    <dbReference type="NCBI Taxonomy" id="358040"/>
    <lineage>
        <taxon>Eukaryota</taxon>
        <taxon>Metazoa</taxon>
        <taxon>Ecdysozoa</taxon>
        <taxon>Nematoda</taxon>
        <taxon>Chromadorea</taxon>
        <taxon>Rhabditida</taxon>
        <taxon>Rhabditina</taxon>
        <taxon>Diplogasteromorpha</taxon>
        <taxon>Diplogasteroidea</taxon>
        <taxon>Neodiplogasteridae</taxon>
        <taxon>Pristionchus</taxon>
    </lineage>
</organism>
<sequence>DRRDGRGKMDDYSREEEGYDRREETYREKSKLDSTSIEGGRVKRSRLVGTDGVEEEILSLSLLDSKEDQKRGIEPVRRPRQYEPGSVEFYTALRPPVPSPPPRSPSPDYWALADRAERGTAEWLRMQILTVLNQWRTNEKKTGKFMPVEHLTKILRSYDQGRKVKTVTHHDERIRPTTGYRIDDITWIDFLRSMRDEVLLRIFEMDALTNKKYFSIFVPHDDNTKATFVEEKPYLD</sequence>
<dbReference type="Proteomes" id="UP001432027">
    <property type="component" value="Unassembled WGS sequence"/>
</dbReference>
<dbReference type="EMBL" id="BTSX01000006">
    <property type="protein sequence ID" value="GMT04734.1"/>
    <property type="molecule type" value="Genomic_DNA"/>
</dbReference>
<feature type="compositionally biased region" description="Basic and acidic residues" evidence="1">
    <location>
        <begin position="1"/>
        <end position="32"/>
    </location>
</feature>
<keyword evidence="3" id="KW-1185">Reference proteome</keyword>
<protein>
    <submittedName>
        <fullName evidence="2">Uncharacterized protein</fullName>
    </submittedName>
</protein>
<evidence type="ECO:0000256" key="1">
    <source>
        <dbReference type="SAM" id="MobiDB-lite"/>
    </source>
</evidence>
<dbReference type="AlphaFoldDB" id="A0AAV5UFK2"/>
<comment type="caution">
    <text evidence="2">The sequence shown here is derived from an EMBL/GenBank/DDBJ whole genome shotgun (WGS) entry which is preliminary data.</text>
</comment>
<reference evidence="2" key="1">
    <citation type="submission" date="2023-10" db="EMBL/GenBank/DDBJ databases">
        <title>Genome assembly of Pristionchus species.</title>
        <authorList>
            <person name="Yoshida K."/>
            <person name="Sommer R.J."/>
        </authorList>
    </citation>
    <scope>NUCLEOTIDE SEQUENCE</scope>
    <source>
        <strain evidence="2">RS0144</strain>
    </source>
</reference>
<name>A0AAV5UFK2_9BILA</name>
<feature type="non-terminal residue" evidence="2">
    <location>
        <position position="1"/>
    </location>
</feature>
<proteinExistence type="predicted"/>
<gene>
    <name evidence="2" type="ORF">PENTCL1PPCAC_26908</name>
</gene>
<feature type="region of interest" description="Disordered" evidence="1">
    <location>
        <begin position="1"/>
        <end position="40"/>
    </location>
</feature>
<evidence type="ECO:0000313" key="2">
    <source>
        <dbReference type="EMBL" id="GMT04734.1"/>
    </source>
</evidence>